<dbReference type="OrthoDB" id="3475775at2"/>
<proteinExistence type="predicted"/>
<organism evidence="1 2">
    <name type="scientific">Streptomyces rubrolavendulae</name>
    <dbReference type="NCBI Taxonomy" id="285473"/>
    <lineage>
        <taxon>Bacteria</taxon>
        <taxon>Bacillati</taxon>
        <taxon>Actinomycetota</taxon>
        <taxon>Actinomycetes</taxon>
        <taxon>Kitasatosporales</taxon>
        <taxon>Streptomycetaceae</taxon>
        <taxon>Streptomyces</taxon>
    </lineage>
</organism>
<sequence>MQVLFLALGASRKRAVVEESAAVAAAGGRAVVLVGQKQPWASETFAPGVRLTTLAELESTHLPQRLERAVLYQGPRRVAGAVGRGPLGTKTKKALKAYEKRVAGRVHRRVFAPLHRKVWPTAVARMILRRSFGRRGGPDLVIVADALSTRTAAELVDAWESEGLGTPRLAYSVDSVVPPIVTRTIAQLPAAR</sequence>
<dbReference type="AlphaFoldDB" id="A0A1D8G067"/>
<protein>
    <submittedName>
        <fullName evidence="1">Uncharacterized protein</fullName>
    </submittedName>
</protein>
<dbReference type="RefSeq" id="WP_069976333.1">
    <property type="nucleotide sequence ID" value="NZ_CP017316.1"/>
</dbReference>
<dbReference type="PATRIC" id="fig|285473.5.peg.1730"/>
<evidence type="ECO:0000313" key="1">
    <source>
        <dbReference type="EMBL" id="AOT58847.1"/>
    </source>
</evidence>
<dbReference type="STRING" id="285473.A4G23_01668"/>
<reference evidence="1 2" key="1">
    <citation type="submission" date="2016-09" db="EMBL/GenBank/DDBJ databases">
        <title>Streptomyces rubrolavendulae MJM4426 Genome sequencing and assembly.</title>
        <authorList>
            <person name="Kim J.-G."/>
        </authorList>
    </citation>
    <scope>NUCLEOTIDE SEQUENCE [LARGE SCALE GENOMIC DNA]</scope>
    <source>
        <strain evidence="1 2">MJM4426</strain>
    </source>
</reference>
<accession>A0A1D8G067</accession>
<name>A0A1D8G067_9ACTN</name>
<dbReference type="Proteomes" id="UP000095349">
    <property type="component" value="Chromosome"/>
</dbReference>
<evidence type="ECO:0000313" key="2">
    <source>
        <dbReference type="Proteomes" id="UP000095349"/>
    </source>
</evidence>
<keyword evidence="2" id="KW-1185">Reference proteome</keyword>
<dbReference type="EMBL" id="CP017316">
    <property type="protein sequence ID" value="AOT58847.1"/>
    <property type="molecule type" value="Genomic_DNA"/>
</dbReference>
<dbReference type="KEGG" id="srn:A4G23_01668"/>
<dbReference type="GeneID" id="33068142"/>
<gene>
    <name evidence="1" type="ORF">A4G23_01668</name>
</gene>